<feature type="compositionally biased region" description="Basic and acidic residues" evidence="1">
    <location>
        <begin position="41"/>
        <end position="52"/>
    </location>
</feature>
<feature type="region of interest" description="Disordered" evidence="1">
    <location>
        <begin position="1"/>
        <end position="68"/>
    </location>
</feature>
<keyword evidence="4" id="KW-1185">Reference proteome</keyword>
<protein>
    <submittedName>
        <fullName evidence="3">Rod-binding protein</fullName>
    </submittedName>
</protein>
<reference evidence="3 4" key="1">
    <citation type="submission" date="2020-07" db="EMBL/GenBank/DDBJ databases">
        <title>Draft whole-genome sequence of Heliobacterium chlorum DSM 3682, type strain.</title>
        <authorList>
            <person name="Kyndt J.A."/>
            <person name="Meyer T.E."/>
            <person name="Imhoff J.F."/>
        </authorList>
    </citation>
    <scope>NUCLEOTIDE SEQUENCE [LARGE SCALE GENOMIC DNA]</scope>
    <source>
        <strain evidence="3 4">DSM 3682</strain>
    </source>
</reference>
<comment type="caution">
    <text evidence="3">The sequence shown here is derived from an EMBL/GenBank/DDBJ whole genome shotgun (WGS) entry which is preliminary data.</text>
</comment>
<sequence length="141" mass="15897">MLSPIQNAGGLLSADNNQTKASGLSGVNPASGQGFQNLLEESVKKKAEELNKESTGSMTEEEKAKKRKQLRDLCQEFESVFIYQMFKGMRSTVMKSDFVEAAPGRDIWEDMRDQEYAKQMAKREDMGLAKMLYTELSRSLK</sequence>
<feature type="domain" description="Flagellar protein FlgJ N-terminal" evidence="2">
    <location>
        <begin position="87"/>
        <end position="133"/>
    </location>
</feature>
<evidence type="ECO:0000256" key="1">
    <source>
        <dbReference type="SAM" id="MobiDB-lite"/>
    </source>
</evidence>
<accession>A0ABR7SZB4</accession>
<dbReference type="InterPro" id="IPR019301">
    <property type="entry name" value="Flagellar_prot_FlgJ_N"/>
</dbReference>
<gene>
    <name evidence="3" type="ORF">H1S01_00790</name>
</gene>
<dbReference type="EMBL" id="JACVHF010000001">
    <property type="protein sequence ID" value="MBC9783040.1"/>
    <property type="molecule type" value="Genomic_DNA"/>
</dbReference>
<evidence type="ECO:0000259" key="2">
    <source>
        <dbReference type="Pfam" id="PF10135"/>
    </source>
</evidence>
<proteinExistence type="predicted"/>
<dbReference type="Pfam" id="PF10135">
    <property type="entry name" value="Rod-binding"/>
    <property type="match status" value="1"/>
</dbReference>
<organism evidence="3 4">
    <name type="scientific">Heliobacterium chlorum</name>
    <dbReference type="NCBI Taxonomy" id="2698"/>
    <lineage>
        <taxon>Bacteria</taxon>
        <taxon>Bacillati</taxon>
        <taxon>Bacillota</taxon>
        <taxon>Clostridia</taxon>
        <taxon>Eubacteriales</taxon>
        <taxon>Heliobacteriaceae</taxon>
        <taxon>Heliobacterium</taxon>
    </lineage>
</organism>
<name>A0ABR7SZB4_HELCL</name>
<evidence type="ECO:0000313" key="4">
    <source>
        <dbReference type="Proteomes" id="UP000617402"/>
    </source>
</evidence>
<evidence type="ECO:0000313" key="3">
    <source>
        <dbReference type="EMBL" id="MBC9783040.1"/>
    </source>
</evidence>
<dbReference type="Proteomes" id="UP000617402">
    <property type="component" value="Unassembled WGS sequence"/>
</dbReference>
<dbReference type="RefSeq" id="WP_188038223.1">
    <property type="nucleotide sequence ID" value="NZ_JACVHF010000001.1"/>
</dbReference>